<dbReference type="AlphaFoldDB" id="A0A7J7CT05"/>
<dbReference type="InParanoid" id="A0A7J7CT05"/>
<evidence type="ECO:0000313" key="4">
    <source>
        <dbReference type="EMBL" id="KAF5737245.1"/>
    </source>
</evidence>
<name>A0A7J7CT05_TRIWF</name>
<evidence type="ECO:0000256" key="2">
    <source>
        <dbReference type="SAM" id="MobiDB-lite"/>
    </source>
</evidence>
<evidence type="ECO:0000259" key="3">
    <source>
        <dbReference type="Pfam" id="PF14383"/>
    </source>
</evidence>
<dbReference type="PANTHER" id="PTHR35499">
    <property type="entry name" value="OS05G0128300 PROTEIN"/>
    <property type="match status" value="1"/>
</dbReference>
<dbReference type="Proteomes" id="UP000593562">
    <property type="component" value="Unassembled WGS sequence"/>
</dbReference>
<gene>
    <name evidence="4" type="ORF">HS088_TW13G00124</name>
</gene>
<protein>
    <recommendedName>
        <fullName evidence="3">DUF3741 domain-containing protein</fullName>
    </recommendedName>
</protein>
<comment type="caution">
    <text evidence="4">The sequence shown here is derived from an EMBL/GenBank/DDBJ whole genome shotgun (WGS) entry which is preliminary data.</text>
</comment>
<dbReference type="OrthoDB" id="1670627at2759"/>
<proteinExistence type="predicted"/>
<organism evidence="4 5">
    <name type="scientific">Tripterygium wilfordii</name>
    <name type="common">Thunder God vine</name>
    <dbReference type="NCBI Taxonomy" id="458696"/>
    <lineage>
        <taxon>Eukaryota</taxon>
        <taxon>Viridiplantae</taxon>
        <taxon>Streptophyta</taxon>
        <taxon>Embryophyta</taxon>
        <taxon>Tracheophyta</taxon>
        <taxon>Spermatophyta</taxon>
        <taxon>Magnoliopsida</taxon>
        <taxon>eudicotyledons</taxon>
        <taxon>Gunneridae</taxon>
        <taxon>Pentapetalae</taxon>
        <taxon>rosids</taxon>
        <taxon>fabids</taxon>
        <taxon>Celastrales</taxon>
        <taxon>Celastraceae</taxon>
        <taxon>Tripterygium</taxon>
    </lineage>
</organism>
<evidence type="ECO:0000256" key="1">
    <source>
        <dbReference type="SAM" id="Coils"/>
    </source>
</evidence>
<sequence length="389" mass="44847">MSNTQNTDSGCFSAIMRRILCAGSLQTHPSDPIVESNPCKFDHANKDSKRDARILAPEPKRVVDTPALAPGVVARLMGLDSLPDSKWVPRERLPDSVTRSRSVNFMDYLLELDLGQSRHRRVRTSVSFREVPTSFQGVQQNQDFLVLYLGTVEETEEVGLRKEGKRDEEKRKNKENMRERVMMKKKKKENQVNNAKISALKNEPRRSFSNKHFPKHEKEINCRKLSGKRISKERSPVKSVYQKEKYMDSKKMLKKKKKKKENQAVECSSSASVVDHNFLSSIDEYLLLEMKPIDSIPKKKRPPTAANYDSPSPHPTQVLNTDHQQEAEYYGELMSELCRLIKEDLEESNWTAKKGFAFEGFEETCKELGQQILDQLVHHIVCELVLFYM</sequence>
<dbReference type="InterPro" id="IPR032795">
    <property type="entry name" value="DUF3741-assoc"/>
</dbReference>
<keyword evidence="5" id="KW-1185">Reference proteome</keyword>
<dbReference type="FunCoup" id="A0A7J7CT05">
    <property type="interactions" value="55"/>
</dbReference>
<feature type="domain" description="DUF3741" evidence="3">
    <location>
        <begin position="69"/>
        <end position="86"/>
    </location>
</feature>
<accession>A0A7J7CT05</accession>
<feature type="coiled-coil region" evidence="1">
    <location>
        <begin position="171"/>
        <end position="203"/>
    </location>
</feature>
<feature type="region of interest" description="Disordered" evidence="2">
    <location>
        <begin position="296"/>
        <end position="318"/>
    </location>
</feature>
<reference evidence="4 5" key="1">
    <citation type="journal article" date="2020" name="Nat. Commun.">
        <title>Genome of Tripterygium wilfordii and identification of cytochrome P450 involved in triptolide biosynthesis.</title>
        <authorList>
            <person name="Tu L."/>
            <person name="Su P."/>
            <person name="Zhang Z."/>
            <person name="Gao L."/>
            <person name="Wang J."/>
            <person name="Hu T."/>
            <person name="Zhou J."/>
            <person name="Zhang Y."/>
            <person name="Zhao Y."/>
            <person name="Liu Y."/>
            <person name="Song Y."/>
            <person name="Tong Y."/>
            <person name="Lu Y."/>
            <person name="Yang J."/>
            <person name="Xu C."/>
            <person name="Jia M."/>
            <person name="Peters R.J."/>
            <person name="Huang L."/>
            <person name="Gao W."/>
        </authorList>
    </citation>
    <scope>NUCLEOTIDE SEQUENCE [LARGE SCALE GENOMIC DNA]</scope>
    <source>
        <strain evidence="5">cv. XIE 37</strain>
        <tissue evidence="4">Leaf</tissue>
    </source>
</reference>
<dbReference type="PANTHER" id="PTHR35499:SF4">
    <property type="entry name" value="ALC-INTERACTING PROTEIN 1"/>
    <property type="match status" value="1"/>
</dbReference>
<evidence type="ECO:0000313" key="5">
    <source>
        <dbReference type="Proteomes" id="UP000593562"/>
    </source>
</evidence>
<feature type="compositionally biased region" description="Polar residues" evidence="2">
    <location>
        <begin position="307"/>
        <end position="318"/>
    </location>
</feature>
<dbReference type="Pfam" id="PF14383">
    <property type="entry name" value="VARLMGL"/>
    <property type="match status" value="1"/>
</dbReference>
<dbReference type="EMBL" id="JAAARO010000013">
    <property type="protein sequence ID" value="KAF5737245.1"/>
    <property type="molecule type" value="Genomic_DNA"/>
</dbReference>
<keyword evidence="1" id="KW-0175">Coiled coil</keyword>